<dbReference type="GO" id="GO:0003700">
    <property type="term" value="F:DNA-binding transcription factor activity"/>
    <property type="evidence" value="ECO:0007669"/>
    <property type="project" value="TreeGrafter"/>
</dbReference>
<dbReference type="EMBL" id="CP036274">
    <property type="protein sequence ID" value="QDU27195.1"/>
    <property type="molecule type" value="Genomic_DNA"/>
</dbReference>
<dbReference type="RefSeq" id="WP_145088061.1">
    <property type="nucleotide sequence ID" value="NZ_CP036274.1"/>
</dbReference>
<dbReference type="InterPro" id="IPR000595">
    <property type="entry name" value="cNMP-bd_dom"/>
</dbReference>
<reference evidence="2 3" key="1">
    <citation type="submission" date="2019-02" db="EMBL/GenBank/DDBJ databases">
        <title>Deep-cultivation of Planctomycetes and their phenomic and genomic characterization uncovers novel biology.</title>
        <authorList>
            <person name="Wiegand S."/>
            <person name="Jogler M."/>
            <person name="Boedeker C."/>
            <person name="Pinto D."/>
            <person name="Vollmers J."/>
            <person name="Rivas-Marin E."/>
            <person name="Kohn T."/>
            <person name="Peeters S.H."/>
            <person name="Heuer A."/>
            <person name="Rast P."/>
            <person name="Oberbeckmann S."/>
            <person name="Bunk B."/>
            <person name="Jeske O."/>
            <person name="Meyerdierks A."/>
            <person name="Storesund J.E."/>
            <person name="Kallscheuer N."/>
            <person name="Luecker S."/>
            <person name="Lage O.M."/>
            <person name="Pohl T."/>
            <person name="Merkel B.J."/>
            <person name="Hornburger P."/>
            <person name="Mueller R.-W."/>
            <person name="Bruemmer F."/>
            <person name="Labrenz M."/>
            <person name="Spormann A.M."/>
            <person name="Op den Camp H."/>
            <person name="Overmann J."/>
            <person name="Amann R."/>
            <person name="Jetten M.S.M."/>
            <person name="Mascher T."/>
            <person name="Medema M.H."/>
            <person name="Devos D.P."/>
            <person name="Kaster A.-K."/>
            <person name="Ovreas L."/>
            <person name="Rohde M."/>
            <person name="Galperin M.Y."/>
            <person name="Jogler C."/>
        </authorList>
    </citation>
    <scope>NUCLEOTIDE SEQUENCE [LARGE SCALE GENOMIC DNA]</scope>
    <source>
        <strain evidence="2 3">ETA_A8</strain>
    </source>
</reference>
<gene>
    <name evidence="2" type="ORF">ETAA8_22800</name>
</gene>
<organism evidence="2 3">
    <name type="scientific">Anatilimnocola aggregata</name>
    <dbReference type="NCBI Taxonomy" id="2528021"/>
    <lineage>
        <taxon>Bacteria</taxon>
        <taxon>Pseudomonadati</taxon>
        <taxon>Planctomycetota</taxon>
        <taxon>Planctomycetia</taxon>
        <taxon>Pirellulales</taxon>
        <taxon>Pirellulaceae</taxon>
        <taxon>Anatilimnocola</taxon>
    </lineage>
</organism>
<dbReference type="CDD" id="cd00038">
    <property type="entry name" value="CAP_ED"/>
    <property type="match status" value="1"/>
</dbReference>
<evidence type="ECO:0000313" key="2">
    <source>
        <dbReference type="EMBL" id="QDU27195.1"/>
    </source>
</evidence>
<name>A0A517YAE0_9BACT</name>
<dbReference type="PANTHER" id="PTHR24567:SF26">
    <property type="entry name" value="REGULATORY PROTEIN YEIL"/>
    <property type="match status" value="1"/>
</dbReference>
<dbReference type="InterPro" id="IPR014710">
    <property type="entry name" value="RmlC-like_jellyroll"/>
</dbReference>
<dbReference type="GO" id="GO:0005829">
    <property type="term" value="C:cytosol"/>
    <property type="evidence" value="ECO:0007669"/>
    <property type="project" value="TreeGrafter"/>
</dbReference>
<proteinExistence type="predicted"/>
<dbReference type="PROSITE" id="PS50042">
    <property type="entry name" value="CNMP_BINDING_3"/>
    <property type="match status" value="1"/>
</dbReference>
<dbReference type="KEGG" id="aagg:ETAA8_22800"/>
<dbReference type="PANTHER" id="PTHR24567">
    <property type="entry name" value="CRP FAMILY TRANSCRIPTIONAL REGULATORY PROTEIN"/>
    <property type="match status" value="1"/>
</dbReference>
<dbReference type="Gene3D" id="2.60.120.10">
    <property type="entry name" value="Jelly Rolls"/>
    <property type="match status" value="1"/>
</dbReference>
<accession>A0A517YAE0</accession>
<evidence type="ECO:0000313" key="3">
    <source>
        <dbReference type="Proteomes" id="UP000315017"/>
    </source>
</evidence>
<dbReference type="InterPro" id="IPR050397">
    <property type="entry name" value="Env_Response_Regulators"/>
</dbReference>
<evidence type="ECO:0000259" key="1">
    <source>
        <dbReference type="PROSITE" id="PS50042"/>
    </source>
</evidence>
<feature type="domain" description="Cyclic nucleotide-binding" evidence="1">
    <location>
        <begin position="15"/>
        <end position="135"/>
    </location>
</feature>
<protein>
    <submittedName>
        <fullName evidence="2">Transcriptional activator FtrB</fullName>
    </submittedName>
</protein>
<dbReference type="Pfam" id="PF00027">
    <property type="entry name" value="cNMP_binding"/>
    <property type="match status" value="1"/>
</dbReference>
<dbReference type="InterPro" id="IPR018490">
    <property type="entry name" value="cNMP-bd_dom_sf"/>
</dbReference>
<dbReference type="Proteomes" id="UP000315017">
    <property type="component" value="Chromosome"/>
</dbReference>
<dbReference type="SUPFAM" id="SSF51206">
    <property type="entry name" value="cAMP-binding domain-like"/>
    <property type="match status" value="1"/>
</dbReference>
<dbReference type="AlphaFoldDB" id="A0A517YAE0"/>
<dbReference type="OrthoDB" id="290916at2"/>
<sequence length="166" mass="18290">MALEDIYKNLSELGLFSKLPETMLRQLAQLAELRSYGAGGLLFHEGAHCAELFVLQRGKVQLQMRVPGRGCIPILTLGPGQLVAWSAMLGTGEMTTSATALEETSAFALPVSKLKELFEQDHEFGYRFMEQLANALARRLVATRLQLLDLCSTDAQQISVKEEPHG</sequence>
<dbReference type="SMART" id="SM00100">
    <property type="entry name" value="cNMP"/>
    <property type="match status" value="1"/>
</dbReference>
<keyword evidence="3" id="KW-1185">Reference proteome</keyword>